<evidence type="ECO:0000313" key="3">
    <source>
        <dbReference type="Proteomes" id="UP000184546"/>
    </source>
</evidence>
<evidence type="ECO:0000313" key="2">
    <source>
        <dbReference type="EMBL" id="OJJ99663.1"/>
    </source>
</evidence>
<dbReference type="OrthoDB" id="10346429at2759"/>
<feature type="transmembrane region" description="Helical" evidence="1">
    <location>
        <begin position="15"/>
        <end position="40"/>
    </location>
</feature>
<dbReference type="EMBL" id="KV878977">
    <property type="protein sequence ID" value="OJJ99663.1"/>
    <property type="molecule type" value="Genomic_DNA"/>
</dbReference>
<dbReference type="GeneID" id="30975042"/>
<proteinExistence type="predicted"/>
<feature type="transmembrane region" description="Helical" evidence="1">
    <location>
        <begin position="52"/>
        <end position="69"/>
    </location>
</feature>
<protein>
    <submittedName>
        <fullName evidence="2">Uncharacterized protein</fullName>
    </submittedName>
</protein>
<keyword evidence="1" id="KW-0812">Transmembrane</keyword>
<keyword evidence="1" id="KW-0472">Membrane</keyword>
<dbReference type="OMA" id="YLTHIWF"/>
<name>A0A1L9WU59_ASPA1</name>
<dbReference type="Proteomes" id="UP000184546">
    <property type="component" value="Unassembled WGS sequence"/>
</dbReference>
<accession>A0A1L9WU59</accession>
<keyword evidence="1" id="KW-1133">Transmembrane helix</keyword>
<dbReference type="VEuPathDB" id="FungiDB:ASPACDRAFT_43290"/>
<reference evidence="3" key="1">
    <citation type="journal article" date="2017" name="Genome Biol.">
        <title>Comparative genomics reveals high biological diversity and specific adaptations in the industrially and medically important fungal genus Aspergillus.</title>
        <authorList>
            <person name="de Vries R.P."/>
            <person name="Riley R."/>
            <person name="Wiebenga A."/>
            <person name="Aguilar-Osorio G."/>
            <person name="Amillis S."/>
            <person name="Uchima C.A."/>
            <person name="Anderluh G."/>
            <person name="Asadollahi M."/>
            <person name="Askin M."/>
            <person name="Barry K."/>
            <person name="Battaglia E."/>
            <person name="Bayram O."/>
            <person name="Benocci T."/>
            <person name="Braus-Stromeyer S.A."/>
            <person name="Caldana C."/>
            <person name="Canovas D."/>
            <person name="Cerqueira G.C."/>
            <person name="Chen F."/>
            <person name="Chen W."/>
            <person name="Choi C."/>
            <person name="Clum A."/>
            <person name="Dos Santos R.A."/>
            <person name="Damasio A.R."/>
            <person name="Diallinas G."/>
            <person name="Emri T."/>
            <person name="Fekete E."/>
            <person name="Flipphi M."/>
            <person name="Freyberg S."/>
            <person name="Gallo A."/>
            <person name="Gournas C."/>
            <person name="Habgood R."/>
            <person name="Hainaut M."/>
            <person name="Harispe M.L."/>
            <person name="Henrissat B."/>
            <person name="Hilden K.S."/>
            <person name="Hope R."/>
            <person name="Hossain A."/>
            <person name="Karabika E."/>
            <person name="Karaffa L."/>
            <person name="Karanyi Z."/>
            <person name="Krasevec N."/>
            <person name="Kuo A."/>
            <person name="Kusch H."/>
            <person name="LaButti K."/>
            <person name="Lagendijk E.L."/>
            <person name="Lapidus A."/>
            <person name="Levasseur A."/>
            <person name="Lindquist E."/>
            <person name="Lipzen A."/>
            <person name="Logrieco A.F."/>
            <person name="MacCabe A."/>
            <person name="Maekelae M.R."/>
            <person name="Malavazi I."/>
            <person name="Melin P."/>
            <person name="Meyer V."/>
            <person name="Mielnichuk N."/>
            <person name="Miskei M."/>
            <person name="Molnar A.P."/>
            <person name="Mule G."/>
            <person name="Ngan C.Y."/>
            <person name="Orejas M."/>
            <person name="Orosz E."/>
            <person name="Ouedraogo J.P."/>
            <person name="Overkamp K.M."/>
            <person name="Park H.-S."/>
            <person name="Perrone G."/>
            <person name="Piumi F."/>
            <person name="Punt P.J."/>
            <person name="Ram A.F."/>
            <person name="Ramon A."/>
            <person name="Rauscher S."/>
            <person name="Record E."/>
            <person name="Riano-Pachon D.M."/>
            <person name="Robert V."/>
            <person name="Roehrig J."/>
            <person name="Ruller R."/>
            <person name="Salamov A."/>
            <person name="Salih N.S."/>
            <person name="Samson R.A."/>
            <person name="Sandor E."/>
            <person name="Sanguinetti M."/>
            <person name="Schuetze T."/>
            <person name="Sepcic K."/>
            <person name="Shelest E."/>
            <person name="Sherlock G."/>
            <person name="Sophianopoulou V."/>
            <person name="Squina F.M."/>
            <person name="Sun H."/>
            <person name="Susca A."/>
            <person name="Todd R.B."/>
            <person name="Tsang A."/>
            <person name="Unkles S.E."/>
            <person name="van de Wiele N."/>
            <person name="van Rossen-Uffink D."/>
            <person name="Oliveira J.V."/>
            <person name="Vesth T.C."/>
            <person name="Visser J."/>
            <person name="Yu J.-H."/>
            <person name="Zhou M."/>
            <person name="Andersen M.R."/>
            <person name="Archer D.B."/>
            <person name="Baker S.E."/>
            <person name="Benoit I."/>
            <person name="Brakhage A.A."/>
            <person name="Braus G.H."/>
            <person name="Fischer R."/>
            <person name="Frisvad J.C."/>
            <person name="Goldman G.H."/>
            <person name="Houbraken J."/>
            <person name="Oakley B."/>
            <person name="Pocsi I."/>
            <person name="Scazzocchio C."/>
            <person name="Seiboth B."/>
            <person name="vanKuyk P.A."/>
            <person name="Wortman J."/>
            <person name="Dyer P.S."/>
            <person name="Grigoriev I.V."/>
        </authorList>
    </citation>
    <scope>NUCLEOTIDE SEQUENCE [LARGE SCALE GENOMIC DNA]</scope>
    <source>
        <strain evidence="3">ATCC 16872 / CBS 172.66 / WB 5094</strain>
    </source>
</reference>
<evidence type="ECO:0000256" key="1">
    <source>
        <dbReference type="SAM" id="Phobius"/>
    </source>
</evidence>
<gene>
    <name evidence="2" type="ORF">ASPACDRAFT_43290</name>
</gene>
<dbReference type="AlphaFoldDB" id="A0A1L9WU59"/>
<feature type="transmembrane region" description="Helical" evidence="1">
    <location>
        <begin position="116"/>
        <end position="138"/>
    </location>
</feature>
<organism evidence="2 3">
    <name type="scientific">Aspergillus aculeatus (strain ATCC 16872 / CBS 172.66 / WB 5094)</name>
    <dbReference type="NCBI Taxonomy" id="690307"/>
    <lineage>
        <taxon>Eukaryota</taxon>
        <taxon>Fungi</taxon>
        <taxon>Dikarya</taxon>
        <taxon>Ascomycota</taxon>
        <taxon>Pezizomycotina</taxon>
        <taxon>Eurotiomycetes</taxon>
        <taxon>Eurotiomycetidae</taxon>
        <taxon>Eurotiales</taxon>
        <taxon>Aspergillaceae</taxon>
        <taxon>Aspergillus</taxon>
        <taxon>Aspergillus subgen. Circumdati</taxon>
    </lineage>
</organism>
<keyword evidence="3" id="KW-1185">Reference proteome</keyword>
<dbReference type="RefSeq" id="XP_020056003.1">
    <property type="nucleotide sequence ID" value="XM_020201228.1"/>
</dbReference>
<feature type="transmembrane region" description="Helical" evidence="1">
    <location>
        <begin position="81"/>
        <end position="104"/>
    </location>
</feature>
<sequence length="151" mass="17768">MATPIPWGYLAGELIAIWLAFGAACVLGLLTCMPPAVLGYNMCGDDWYWFDWLSRWILVTLLVLSVLTASMPDPVAEHLALIWFSLGSACWVWWLFCLFLNLLWRNTCDEYEFWMEWFYTWLDVTVYIILFLAFWHTIMHYNPNFALPGFM</sequence>